<keyword evidence="13 18" id="KW-0324">Glycolysis</keyword>
<dbReference type="FunFam" id="1.20.58.1040:FF:000003">
    <property type="entry name" value="glucan endo-1,3-beta-glucosidase 7"/>
    <property type="match status" value="1"/>
</dbReference>
<proteinExistence type="inferred from homology"/>
<evidence type="ECO:0000256" key="6">
    <source>
        <dbReference type="ARBA" id="ARBA00008773"/>
    </source>
</evidence>
<feature type="compositionally biased region" description="Basic and acidic residues" evidence="20">
    <location>
        <begin position="345"/>
        <end position="355"/>
    </location>
</feature>
<dbReference type="EC" id="5.3.1.9" evidence="18"/>
<keyword evidence="16" id="KW-0326">Glycosidase</keyword>
<dbReference type="InterPro" id="IPR017853">
    <property type="entry name" value="GH"/>
</dbReference>
<dbReference type="InterPro" id="IPR000490">
    <property type="entry name" value="Glyco_hydro_17"/>
</dbReference>
<keyword evidence="12" id="KW-0378">Hydrolase</keyword>
<evidence type="ECO:0000256" key="4">
    <source>
        <dbReference type="ARBA" id="ARBA00004926"/>
    </source>
</evidence>
<evidence type="ECO:0000256" key="3">
    <source>
        <dbReference type="ARBA" id="ARBA00004613"/>
    </source>
</evidence>
<dbReference type="CDD" id="cd05015">
    <property type="entry name" value="SIS_PGI_1"/>
    <property type="match status" value="1"/>
</dbReference>
<dbReference type="FunFam" id="1.10.1390.10:FF:000002">
    <property type="entry name" value="Glucose-6-phosphate isomerase"/>
    <property type="match status" value="1"/>
</dbReference>
<feature type="compositionally biased region" description="Basic and acidic residues" evidence="20">
    <location>
        <begin position="536"/>
        <end position="548"/>
    </location>
</feature>
<feature type="compositionally biased region" description="Basic and acidic residues" evidence="20">
    <location>
        <begin position="672"/>
        <end position="692"/>
    </location>
</feature>
<dbReference type="SMART" id="SM00768">
    <property type="entry name" value="X8"/>
    <property type="match status" value="1"/>
</dbReference>
<dbReference type="GO" id="GO:0005829">
    <property type="term" value="C:cytosol"/>
    <property type="evidence" value="ECO:0007669"/>
    <property type="project" value="TreeGrafter"/>
</dbReference>
<dbReference type="GO" id="GO:0006096">
    <property type="term" value="P:glycolytic process"/>
    <property type="evidence" value="ECO:0007669"/>
    <property type="project" value="UniProtKB-UniPathway"/>
</dbReference>
<evidence type="ECO:0000259" key="22">
    <source>
        <dbReference type="SMART" id="SM00768"/>
    </source>
</evidence>
<protein>
    <recommendedName>
        <fullName evidence="18">Glucose-6-phosphate isomerase</fullName>
        <ecNumber evidence="18">5.3.1.9</ecNumber>
    </recommendedName>
</protein>
<comment type="catalytic activity">
    <reaction evidence="17 18">
        <text>alpha-D-glucose 6-phosphate = beta-D-fructose 6-phosphate</text>
        <dbReference type="Rhea" id="RHEA:11816"/>
        <dbReference type="ChEBI" id="CHEBI:57634"/>
        <dbReference type="ChEBI" id="CHEBI:58225"/>
        <dbReference type="EC" id="5.3.1.9"/>
    </reaction>
</comment>
<dbReference type="InterPro" id="IPR035476">
    <property type="entry name" value="SIS_PGI_1"/>
</dbReference>
<dbReference type="Pfam" id="PF00332">
    <property type="entry name" value="Glyco_hydro_17"/>
    <property type="match status" value="1"/>
</dbReference>
<evidence type="ECO:0000313" key="23">
    <source>
        <dbReference type="EMBL" id="RXH91230.1"/>
    </source>
</evidence>
<feature type="compositionally biased region" description="Polar residues" evidence="20">
    <location>
        <begin position="519"/>
        <end position="532"/>
    </location>
</feature>
<feature type="compositionally biased region" description="Basic and acidic residues" evidence="20">
    <location>
        <begin position="1465"/>
        <end position="1481"/>
    </location>
</feature>
<keyword evidence="15 18" id="KW-0413">Isomerase</keyword>
<keyword evidence="14" id="KW-1015">Disulfide bond</keyword>
<dbReference type="PROSITE" id="PS00765">
    <property type="entry name" value="P_GLUCOSE_ISOMERASE_1"/>
    <property type="match status" value="1"/>
</dbReference>
<dbReference type="GO" id="GO:0051156">
    <property type="term" value="P:glucose 6-phosphate metabolic process"/>
    <property type="evidence" value="ECO:0007669"/>
    <property type="project" value="TreeGrafter"/>
</dbReference>
<dbReference type="Pfam" id="PF07983">
    <property type="entry name" value="X8"/>
    <property type="match status" value="1"/>
</dbReference>
<dbReference type="GO" id="GO:0006094">
    <property type="term" value="P:gluconeogenesis"/>
    <property type="evidence" value="ECO:0007669"/>
    <property type="project" value="UniProtKB-KW"/>
</dbReference>
<keyword evidence="21" id="KW-1133">Transmembrane helix</keyword>
<dbReference type="SUPFAM" id="SSF51445">
    <property type="entry name" value="(Trans)glycosidases"/>
    <property type="match status" value="1"/>
</dbReference>
<dbReference type="InterPro" id="IPR023096">
    <property type="entry name" value="G6P_Isomerase_C"/>
</dbReference>
<feature type="region of interest" description="Disordered" evidence="20">
    <location>
        <begin position="308"/>
        <end position="355"/>
    </location>
</feature>
<dbReference type="PRINTS" id="PR00662">
    <property type="entry name" value="G6PISOMERASE"/>
</dbReference>
<dbReference type="Gene3D" id="3.40.50.10490">
    <property type="entry name" value="Glucose-6-phosphate isomerase like protein, domain 1"/>
    <property type="match status" value="2"/>
</dbReference>
<keyword evidence="9" id="KW-0963">Cytoplasm</keyword>
<evidence type="ECO:0000256" key="10">
    <source>
        <dbReference type="ARBA" id="ARBA00022525"/>
    </source>
</evidence>
<dbReference type="GO" id="GO:0004347">
    <property type="term" value="F:glucose-6-phosphate isomerase activity"/>
    <property type="evidence" value="ECO:0007669"/>
    <property type="project" value="UniProtKB-EC"/>
</dbReference>
<dbReference type="InterPro" id="IPR018189">
    <property type="entry name" value="Phosphoglucose_isomerase_CS"/>
</dbReference>
<reference evidence="23 24" key="1">
    <citation type="submission" date="2018-10" db="EMBL/GenBank/DDBJ databases">
        <title>A high-quality apple genome assembly.</title>
        <authorList>
            <person name="Hu J."/>
        </authorList>
    </citation>
    <scope>NUCLEOTIDE SEQUENCE [LARGE SCALE GENOMIC DNA]</scope>
    <source>
        <strain evidence="24">cv. HFTH1</strain>
        <tissue evidence="23">Young leaf</tissue>
    </source>
</reference>
<dbReference type="Gene3D" id="1.20.58.1040">
    <property type="match status" value="1"/>
</dbReference>
<dbReference type="Gene3D" id="3.20.20.80">
    <property type="entry name" value="Glycosidases"/>
    <property type="match status" value="1"/>
</dbReference>
<dbReference type="InterPro" id="IPR035482">
    <property type="entry name" value="SIS_PGI_2"/>
</dbReference>
<evidence type="ECO:0000256" key="12">
    <source>
        <dbReference type="ARBA" id="ARBA00022801"/>
    </source>
</evidence>
<feature type="compositionally biased region" description="Basic and acidic residues" evidence="20">
    <location>
        <begin position="370"/>
        <end position="404"/>
    </location>
</feature>
<dbReference type="SUPFAM" id="SSF53697">
    <property type="entry name" value="SIS domain"/>
    <property type="match status" value="1"/>
</dbReference>
<name>A0A498J6T7_MALDO</name>
<accession>A0A498J6T7</accession>
<feature type="compositionally biased region" description="Polar residues" evidence="20">
    <location>
        <begin position="320"/>
        <end position="340"/>
    </location>
</feature>
<evidence type="ECO:0000256" key="8">
    <source>
        <dbReference type="ARBA" id="ARBA00022432"/>
    </source>
</evidence>
<dbReference type="InterPro" id="IPR046348">
    <property type="entry name" value="SIS_dom_sf"/>
</dbReference>
<evidence type="ECO:0000256" key="14">
    <source>
        <dbReference type="ARBA" id="ARBA00023157"/>
    </source>
</evidence>
<keyword evidence="21" id="KW-0812">Transmembrane</keyword>
<gene>
    <name evidence="23" type="ORF">DVH24_020253</name>
</gene>
<dbReference type="GO" id="GO:0042973">
    <property type="term" value="F:glucan endo-1,3-beta-D-glucosidase activity"/>
    <property type="evidence" value="ECO:0007669"/>
    <property type="project" value="UniProtKB-EC"/>
</dbReference>
<keyword evidence="8 18" id="KW-0312">Gluconeogenesis</keyword>
<evidence type="ECO:0000256" key="2">
    <source>
        <dbReference type="ARBA" id="ARBA00004496"/>
    </source>
</evidence>
<keyword evidence="11" id="KW-0732">Signal</keyword>
<evidence type="ECO:0000256" key="1">
    <source>
        <dbReference type="ARBA" id="ARBA00000382"/>
    </source>
</evidence>
<dbReference type="GO" id="GO:0097367">
    <property type="term" value="F:carbohydrate derivative binding"/>
    <property type="evidence" value="ECO:0007669"/>
    <property type="project" value="InterPro"/>
</dbReference>
<keyword evidence="24" id="KW-1185">Reference proteome</keyword>
<evidence type="ECO:0000256" key="18">
    <source>
        <dbReference type="RuleBase" id="RU000612"/>
    </source>
</evidence>
<dbReference type="FunFam" id="3.40.50.10490:FF:000048">
    <property type="entry name" value="Glucose-6-phosphate isomerase"/>
    <property type="match status" value="1"/>
</dbReference>
<dbReference type="Proteomes" id="UP000290289">
    <property type="component" value="Chromosome 8"/>
</dbReference>
<evidence type="ECO:0000256" key="11">
    <source>
        <dbReference type="ARBA" id="ARBA00022729"/>
    </source>
</evidence>
<comment type="caution">
    <text evidence="23">The sequence shown here is derived from an EMBL/GenBank/DDBJ whole genome shotgun (WGS) entry which is preliminary data.</text>
</comment>
<dbReference type="STRING" id="3750.A0A498J6T7"/>
<feature type="compositionally biased region" description="Basic and acidic residues" evidence="20">
    <location>
        <begin position="446"/>
        <end position="468"/>
    </location>
</feature>
<evidence type="ECO:0000256" key="7">
    <source>
        <dbReference type="ARBA" id="ARBA00011738"/>
    </source>
</evidence>
<evidence type="ECO:0000256" key="17">
    <source>
        <dbReference type="ARBA" id="ARBA00029321"/>
    </source>
</evidence>
<dbReference type="Pfam" id="PF00342">
    <property type="entry name" value="PGI"/>
    <property type="match status" value="2"/>
</dbReference>
<keyword evidence="10" id="KW-0964">Secreted</keyword>
<evidence type="ECO:0000256" key="13">
    <source>
        <dbReference type="ARBA" id="ARBA00023152"/>
    </source>
</evidence>
<comment type="subunit">
    <text evidence="7">Homodimer.</text>
</comment>
<dbReference type="CDD" id="cd05016">
    <property type="entry name" value="SIS_PGI_2"/>
    <property type="match status" value="1"/>
</dbReference>
<dbReference type="InterPro" id="IPR012946">
    <property type="entry name" value="X8"/>
</dbReference>
<organism evidence="23 24">
    <name type="scientific">Malus domestica</name>
    <name type="common">Apple</name>
    <name type="synonym">Pyrus malus</name>
    <dbReference type="NCBI Taxonomy" id="3750"/>
    <lineage>
        <taxon>Eukaryota</taxon>
        <taxon>Viridiplantae</taxon>
        <taxon>Streptophyta</taxon>
        <taxon>Embryophyta</taxon>
        <taxon>Tracheophyta</taxon>
        <taxon>Spermatophyta</taxon>
        <taxon>Magnoliopsida</taxon>
        <taxon>eudicotyledons</taxon>
        <taxon>Gunneridae</taxon>
        <taxon>Pentapetalae</taxon>
        <taxon>rosids</taxon>
        <taxon>fabids</taxon>
        <taxon>Rosales</taxon>
        <taxon>Rosaceae</taxon>
        <taxon>Amygdaloideae</taxon>
        <taxon>Maleae</taxon>
        <taxon>Malus</taxon>
    </lineage>
</organism>
<comment type="pathway">
    <text evidence="4 18">Carbohydrate degradation; glycolysis; D-glyceraldehyde 3-phosphate and glycerone phosphate from D-glucose: step 2/4.</text>
</comment>
<feature type="compositionally biased region" description="Basic and acidic residues" evidence="20">
    <location>
        <begin position="637"/>
        <end position="657"/>
    </location>
</feature>
<comment type="catalytic activity">
    <reaction evidence="1">
        <text>Hydrolysis of (1-&gt;3)-beta-D-glucosidic linkages in (1-&gt;3)-beta-D-glucans.</text>
        <dbReference type="EC" id="3.2.1.39"/>
    </reaction>
</comment>
<comment type="similarity">
    <text evidence="6 19">Belongs to the glycosyl hydrolase 17 family.</text>
</comment>
<feature type="domain" description="X8" evidence="22">
    <location>
        <begin position="1373"/>
        <end position="1457"/>
    </location>
</feature>
<feature type="region of interest" description="Disordered" evidence="20">
    <location>
        <begin position="1332"/>
        <end position="1373"/>
    </location>
</feature>
<comment type="subcellular location">
    <subcellularLocation>
        <location evidence="2">Cytoplasm</location>
    </subcellularLocation>
    <subcellularLocation>
        <location evidence="3">Secreted</location>
    </subcellularLocation>
</comment>
<feature type="region of interest" description="Disordered" evidence="20">
    <location>
        <begin position="443"/>
        <end position="707"/>
    </location>
</feature>
<dbReference type="FunFam" id="3.40.50.10490:FF:000031">
    <property type="entry name" value="Glucose-6-phosphate isomerase"/>
    <property type="match status" value="1"/>
</dbReference>
<evidence type="ECO:0000256" key="19">
    <source>
        <dbReference type="RuleBase" id="RU004335"/>
    </source>
</evidence>
<dbReference type="FunFam" id="3.40.50.10490:FF:000018">
    <property type="entry name" value="Glucose-6-phosphate isomerase"/>
    <property type="match status" value="1"/>
</dbReference>
<dbReference type="Gene3D" id="1.10.1390.10">
    <property type="match status" value="1"/>
</dbReference>
<dbReference type="GO" id="GO:0005576">
    <property type="term" value="C:extracellular region"/>
    <property type="evidence" value="ECO:0007669"/>
    <property type="project" value="UniProtKB-SubCell"/>
</dbReference>
<feature type="compositionally biased region" description="Basic and acidic residues" evidence="20">
    <location>
        <begin position="495"/>
        <end position="504"/>
    </location>
</feature>
<dbReference type="UniPathway" id="UPA00109">
    <property type="reaction ID" value="UER00181"/>
</dbReference>
<dbReference type="HAMAP" id="MF_00473">
    <property type="entry name" value="G6P_isomerase"/>
    <property type="match status" value="1"/>
</dbReference>
<dbReference type="EMBL" id="RDQH01000334">
    <property type="protein sequence ID" value="RXH91230.1"/>
    <property type="molecule type" value="Genomic_DNA"/>
</dbReference>
<dbReference type="PANTHER" id="PTHR11469">
    <property type="entry name" value="GLUCOSE-6-PHOSPHATE ISOMERASE"/>
    <property type="match status" value="1"/>
</dbReference>
<feature type="compositionally biased region" description="Low complexity" evidence="20">
    <location>
        <begin position="1332"/>
        <end position="1354"/>
    </location>
</feature>
<dbReference type="InterPro" id="IPR007462">
    <property type="entry name" value="COV1-like"/>
</dbReference>
<feature type="transmembrane region" description="Helical" evidence="21">
    <location>
        <begin position="1554"/>
        <end position="1577"/>
    </location>
</feature>
<dbReference type="GO" id="GO:0048029">
    <property type="term" value="F:monosaccharide binding"/>
    <property type="evidence" value="ECO:0007669"/>
    <property type="project" value="TreeGrafter"/>
</dbReference>
<dbReference type="FunFam" id="3.20.20.80:FF:000005">
    <property type="entry name" value="Glucan endo-1,3-beta-glucosidase 14"/>
    <property type="match status" value="1"/>
</dbReference>
<feature type="region of interest" description="Disordered" evidence="20">
    <location>
        <begin position="367"/>
        <end position="404"/>
    </location>
</feature>
<dbReference type="PANTHER" id="PTHR11469:SF1">
    <property type="entry name" value="GLUCOSE-6-PHOSPHATE ISOMERASE"/>
    <property type="match status" value="1"/>
</dbReference>
<evidence type="ECO:0000256" key="15">
    <source>
        <dbReference type="ARBA" id="ARBA00023235"/>
    </source>
</evidence>
<evidence type="ECO:0000313" key="24">
    <source>
        <dbReference type="Proteomes" id="UP000290289"/>
    </source>
</evidence>
<evidence type="ECO:0000256" key="21">
    <source>
        <dbReference type="SAM" id="Phobius"/>
    </source>
</evidence>
<evidence type="ECO:0000256" key="16">
    <source>
        <dbReference type="ARBA" id="ARBA00023295"/>
    </source>
</evidence>
<evidence type="ECO:0000256" key="20">
    <source>
        <dbReference type="SAM" id="MobiDB-lite"/>
    </source>
</evidence>
<keyword evidence="21" id="KW-0472">Membrane</keyword>
<dbReference type="PROSITE" id="PS00174">
    <property type="entry name" value="P_GLUCOSE_ISOMERASE_2"/>
    <property type="match status" value="1"/>
</dbReference>
<sequence length="2235" mass="247500">MTAEQLTEFAWGLELSQQMFIWQNMAKRSDFAQKLLDDLRVRKEKMGASQSSNRSNSMAIDAYAYSKQAYRGRGDARTSGTIGSRGSSRTPIIQDGSNQIVAYGRGGRSSQQMGDLSMALAFALENGGKLGRADTSSRSSMLGFLNQIGRGAMEFSKMERKGGTNRYFGSSNQFPNLSHLHIEEISRGAHKLNQILKACSNGLNVNGFSIEVGKELMKGAMDLEESLRMLVNLQETSDYMVRSQRKNRITLLDEDEDDEDNAVKSDEQKQIDLPRFSFDKGSRHGRKIQEAGRTGFMQKMAAALTYTTEGSSFNREKQGKITSSPSVTQRQSVSYSSGVKNPSAEYKESKPEKERIPNVIAKLMGLNELPKNESMKHKAHEDLSSKSKTESRTREQTMRERSKISGVKTKDPLMHNTTFVLQAEKNMLPNNVSLELVVHDGTSQWKDPEGFKPVARSEKATIKSDKQQKTTQSVKPNKAVVHNNSEARLATQGKTEFKENRVQTEKQNGIKIPLRNQHKSPNNHELQQQSMFLKSETLEDKRRRETKEQQSPQPKLPARKQRGGEIISRTKSTGAVDLQKKQTLTDQARLHRKNTREVGGAMQPKGVSNGRFHENPVRSKSSSDLNFDTNNSSPKYLDPEPSKEKFGTPLAMEERPVHAAPPLQKAKSRRVNKSEMPRRIDEVATRRSHEKLGSQNATEKVRASRLKQAEPRIVKSNKSRASIQSVDSTQNLHIEAKLEAPTLCDPNEVHLLPNESYDQQYQAPVFGDDECITASTTLNGNREAGLDICYQEVREHHKAFNLRKQEPLTESENRLKQVVIKSHHFLNTAEALFKLEIPFGILHDSGRDCSPDVDIKLTLECGYEVMKRKGRRHELNVHPNCTKTSISFVKIHSLDELVGQLHKDFETLKFYGRKGKYECEVEAYLPQMLESDMHNWEPDVNCMWDMGWDETMFAVIQVDEVVKDLERLLLNGLVDELARDLRRTAMAITFLHAVSLFVLSVNLANCQSFIGVNYGQVADNLPPPSSTANLLQSTSIQKVRLYGSDPAIIKALANTGVGIVIGAANGDIPGLASDPSFAKSWVGANVSPFYPASNIILITVGNEVLTSGDQGLISQLVPAIQNVQNALNSASLGGKIKVSTVHSMAVLKQSEPPSSGSFDPGFGDVMKGLLGFNNATGSPFSINPYPYFAYRGDPRPETLAFCLFQPNEGRLDTNTNIKYMNMFDAQVDAIRSALDSMGFKGVEIVVAETGWPYKGDDNEVGPSVENAKAYNGNLIAHLRSMLGTPLMPGKSVDTYLFALYDENLKPGPGSERAFGLFKPDLTMAYDVGLSKSSLTPTTPITPTTPSTPSASPMPSAVPKTPVNPSGPNPKKESYCVPKAGVSDSQLQANIDYVCGSGFDCTPIQPGGSCFEPNNVKSHAAYAMNLLYQTTGGDTQNCDFSQTATLSSNNPIIVVRVFLNNTKGSRDAEAKQQWRPEREKGKGISSSSSQSLPFPKPEEIPNRPPQQTPHLPPPPIPIIKPAASVILLPIAITFYVTWAFIKFVDGFFSPIYNHLGINIFGLGFATSLTFIFLVGIFMQSWLGTSVLTLWEWFIKKMPLISYIYAASKQISIAISPDQSSKAFKEVAIIRHPRIGEYALGFITSTVVLSQRNVGEELCCVYIPTNHLYLGDIFLISPKDILRPNLSVREGIEIVISGGLSIPQLLTTVDAQVLTPRRVPHFEEPKAHVEDINKTHLRDLLNDVKRSQAMMIEFDGLLLDYSRQCATVETLQKLLKLAEAASLKEKINRMFAGERINSTENRAVLHVALRASRDAVIQCDGKNVVPDVWEVLDKIQKFSESIRSGSWVGATGKALKDVIAVGIGGSFLGPLFVHTALQTDPEAMGAAKGRQLHFLANVDPIDVARNIAGFNPETTLVVVVSKTFTTAETMLNARTLREWISSSLGPAAVAKHMVAVSTNLTLVEKFGIDPKNAFAFWDWVGGRYSVCSAVGVLPLSLQYGFSVVEKLSYRTPKHWRSLLRTFNRQVSMESNGKGVSIDGVILPFETCEIDFGEPRTNGQHSFYQLIHQGRVIPCDFIGVMKSQQPVYLKGEVVSNHDELMSNFFAQPDALAYGKHPEQLKKENVPEHLITHKTFSGNRPSLSLLLPSLNAYKIGQLLAIYEHRIAVEGFVWGINSFDQWGVELGKSLASQVRKQLNASRTKGQPIEGFNYSTTTLLTKYLEATKDIPADLPTLLPQI</sequence>
<dbReference type="PROSITE" id="PS51463">
    <property type="entry name" value="P_GLUCOSE_ISOMERASE_3"/>
    <property type="match status" value="1"/>
</dbReference>
<evidence type="ECO:0000256" key="5">
    <source>
        <dbReference type="ARBA" id="ARBA00006604"/>
    </source>
</evidence>
<feature type="compositionally biased region" description="Polar residues" evidence="20">
    <location>
        <begin position="618"/>
        <end position="634"/>
    </location>
</feature>
<evidence type="ECO:0000256" key="9">
    <source>
        <dbReference type="ARBA" id="ARBA00022490"/>
    </source>
</evidence>
<dbReference type="Pfam" id="PF04367">
    <property type="entry name" value="DUF502"/>
    <property type="match status" value="1"/>
</dbReference>
<feature type="transmembrane region" description="Helical" evidence="21">
    <location>
        <begin position="1521"/>
        <end position="1542"/>
    </location>
</feature>
<feature type="compositionally biased region" description="Pro residues" evidence="20">
    <location>
        <begin position="1501"/>
        <end position="1512"/>
    </location>
</feature>
<feature type="region of interest" description="Disordered" evidence="20">
    <location>
        <begin position="1465"/>
        <end position="1512"/>
    </location>
</feature>
<comment type="similarity">
    <text evidence="5 18">Belongs to the GPI family.</text>
</comment>
<dbReference type="InterPro" id="IPR001672">
    <property type="entry name" value="G6P_Isomerase"/>
</dbReference>